<keyword evidence="5" id="KW-1185">Reference proteome</keyword>
<dbReference type="AlphaFoldDB" id="A0A4R2EKM4"/>
<dbReference type="GO" id="GO:0003677">
    <property type="term" value="F:DNA binding"/>
    <property type="evidence" value="ECO:0007669"/>
    <property type="project" value="UniProtKB-UniRule"/>
</dbReference>
<dbReference type="Gene3D" id="1.10.357.10">
    <property type="entry name" value="Tetracycline Repressor, domain 2"/>
    <property type="match status" value="1"/>
</dbReference>
<name>A0A4R2EKM4_9BACT</name>
<feature type="DNA-binding region" description="H-T-H motif" evidence="2">
    <location>
        <begin position="25"/>
        <end position="44"/>
    </location>
</feature>
<evidence type="ECO:0000313" key="5">
    <source>
        <dbReference type="Proteomes" id="UP000294830"/>
    </source>
</evidence>
<accession>A0A4R2EKM4</accession>
<dbReference type="Proteomes" id="UP000294830">
    <property type="component" value="Unassembled WGS sequence"/>
</dbReference>
<proteinExistence type="predicted"/>
<evidence type="ECO:0000256" key="2">
    <source>
        <dbReference type="PROSITE-ProRule" id="PRU00335"/>
    </source>
</evidence>
<dbReference type="SUPFAM" id="SSF46689">
    <property type="entry name" value="Homeodomain-like"/>
    <property type="match status" value="1"/>
</dbReference>
<evidence type="ECO:0000256" key="1">
    <source>
        <dbReference type="ARBA" id="ARBA00023125"/>
    </source>
</evidence>
<dbReference type="EMBL" id="SLWB01000005">
    <property type="protein sequence ID" value="TCN68935.1"/>
    <property type="molecule type" value="Genomic_DNA"/>
</dbReference>
<feature type="domain" description="HTH tetR-type" evidence="3">
    <location>
        <begin position="2"/>
        <end position="62"/>
    </location>
</feature>
<comment type="caution">
    <text evidence="4">The sequence shown here is derived from an EMBL/GenBank/DDBJ whole genome shotgun (WGS) entry which is preliminary data.</text>
</comment>
<dbReference type="OrthoDB" id="881297at2"/>
<keyword evidence="1 2" id="KW-0238">DNA-binding</keyword>
<dbReference type="PRINTS" id="PR00455">
    <property type="entry name" value="HTHTETR"/>
</dbReference>
<dbReference type="PROSITE" id="PS50977">
    <property type="entry name" value="HTH_TETR_2"/>
    <property type="match status" value="1"/>
</dbReference>
<evidence type="ECO:0000259" key="3">
    <source>
        <dbReference type="PROSITE" id="PS50977"/>
    </source>
</evidence>
<dbReference type="RefSeq" id="WP_131838949.1">
    <property type="nucleotide sequence ID" value="NZ_SLWB01000005.1"/>
</dbReference>
<organism evidence="4 5">
    <name type="scientific">Acetobacteroides hydrogenigenes</name>
    <dbReference type="NCBI Taxonomy" id="979970"/>
    <lineage>
        <taxon>Bacteria</taxon>
        <taxon>Pseudomonadati</taxon>
        <taxon>Bacteroidota</taxon>
        <taxon>Bacteroidia</taxon>
        <taxon>Bacteroidales</taxon>
        <taxon>Rikenellaceae</taxon>
        <taxon>Acetobacteroides</taxon>
    </lineage>
</organism>
<sequence length="209" mass="24890">MKSKRLYYINKISEVFLQNGINSLTVDMIAEKIGVTKKTLYNYFESKQEMIECFLDYLAIKQKKEISKLAKQELNPIELLVQTTKLLYNSYRFYRKKFEIEIQPRYQENFQNIIVRRRDELQEFILLNLNKGISMNYIEHDLNVNFASKFLLLGVENLFLSDNRLSPLFNGEKEIDHVLYYQLKGICTPRGLEHLRKSVNFKINLLQEA</sequence>
<reference evidence="4 5" key="1">
    <citation type="submission" date="2019-03" db="EMBL/GenBank/DDBJ databases">
        <title>Genomic Encyclopedia of Archaeal and Bacterial Type Strains, Phase II (KMG-II): from individual species to whole genera.</title>
        <authorList>
            <person name="Goeker M."/>
        </authorList>
    </citation>
    <scope>NUCLEOTIDE SEQUENCE [LARGE SCALE GENOMIC DNA]</scope>
    <source>
        <strain evidence="4 5">RL-C</strain>
    </source>
</reference>
<evidence type="ECO:0000313" key="4">
    <source>
        <dbReference type="EMBL" id="TCN68935.1"/>
    </source>
</evidence>
<dbReference type="InterPro" id="IPR009057">
    <property type="entry name" value="Homeodomain-like_sf"/>
</dbReference>
<gene>
    <name evidence="4" type="ORF">CLV25_105137</name>
</gene>
<protein>
    <submittedName>
        <fullName evidence="4">AcrR family transcriptional regulator</fullName>
    </submittedName>
</protein>
<dbReference type="InterPro" id="IPR001647">
    <property type="entry name" value="HTH_TetR"/>
</dbReference>
<dbReference type="Pfam" id="PF00440">
    <property type="entry name" value="TetR_N"/>
    <property type="match status" value="1"/>
</dbReference>